<dbReference type="PANTHER" id="PTHR42663">
    <property type="entry name" value="HYDROLASE C777.06C-RELATED-RELATED"/>
    <property type="match status" value="1"/>
</dbReference>
<sequence>MKITFCGVRGSTPTPGAEFVRYGGNTACVHVELDDGTDIVLDAGTGIRELGKRLAAKKTPVYILLSHNHWDHIQGFPFFIPIYQANREILITPGLTDLKQPEAVLDQMTGSYFPVHKNDLAASIQVIPRPMQEDDDEWYISNGLVSRLKMNHPGGGSCYTIKENGHKIAYITDNELYPPYRKQTDFLDFVTFAKGADILIHDAQYLVSDMPAKSGWGHSVAEEAVKLAMACEVKQLALYSHDPERTDDDIDEIIAHCNMIIEVGEMDLICFGAREGQIIEF</sequence>
<dbReference type="Proteomes" id="UP000006251">
    <property type="component" value="Unassembled WGS sequence"/>
</dbReference>
<feature type="domain" description="Metallo-beta-lactamase" evidence="1">
    <location>
        <begin position="38"/>
        <end position="237"/>
    </location>
</feature>
<evidence type="ECO:0000259" key="1">
    <source>
        <dbReference type="Pfam" id="PF12706"/>
    </source>
</evidence>
<dbReference type="STRING" id="1121922.GCA_000428905_01572"/>
<dbReference type="CDD" id="cd07715">
    <property type="entry name" value="TaR3-like_MBL-fold"/>
    <property type="match status" value="1"/>
</dbReference>
<comment type="caution">
    <text evidence="2">The sequence shown here is derived from an EMBL/GenBank/DDBJ whole genome shotgun (WGS) entry which is preliminary data.</text>
</comment>
<reference evidence="3" key="1">
    <citation type="journal article" date="2014" name="Environ. Microbiol.">
        <title>Comparative genomics of the marine bacterial genus Glaciecola reveals the high degree of genomic diversity and genomic characteristic for cold adaptation.</title>
        <authorList>
            <person name="Qin Q.L."/>
            <person name="Xie B.B."/>
            <person name="Yu Y."/>
            <person name="Shu Y.L."/>
            <person name="Rong J.C."/>
            <person name="Zhang Y.J."/>
            <person name="Zhao D.L."/>
            <person name="Chen X.L."/>
            <person name="Zhang X.Y."/>
            <person name="Chen B."/>
            <person name="Zhou B.C."/>
            <person name="Zhang Y.Z."/>
        </authorList>
    </citation>
    <scope>NUCLEOTIDE SEQUENCE [LARGE SCALE GENOMIC DNA]</scope>
    <source>
        <strain evidence="3">ACAM 615</strain>
    </source>
</reference>
<proteinExistence type="predicted"/>
<evidence type="ECO:0000313" key="3">
    <source>
        <dbReference type="Proteomes" id="UP000006251"/>
    </source>
</evidence>
<dbReference type="InterPro" id="IPR001279">
    <property type="entry name" value="Metallo-B-lactamas"/>
</dbReference>
<dbReference type="Gene3D" id="3.60.15.10">
    <property type="entry name" value="Ribonuclease Z/Hydroxyacylglutathione hydrolase-like"/>
    <property type="match status" value="1"/>
</dbReference>
<gene>
    <name evidence="2" type="ORF">GPAL_1055</name>
</gene>
<keyword evidence="2" id="KW-0378">Hydrolase</keyword>
<dbReference type="GO" id="GO:0016787">
    <property type="term" value="F:hydrolase activity"/>
    <property type="evidence" value="ECO:0007669"/>
    <property type="project" value="UniProtKB-KW"/>
</dbReference>
<dbReference type="RefSeq" id="WP_006009738.1">
    <property type="nucleotide sequence ID" value="NZ_BAEQ01000016.1"/>
</dbReference>
<dbReference type="SUPFAM" id="SSF56281">
    <property type="entry name" value="Metallo-hydrolase/oxidoreductase"/>
    <property type="match status" value="1"/>
</dbReference>
<accession>K6Y570</accession>
<dbReference type="Pfam" id="PF12706">
    <property type="entry name" value="Lactamase_B_2"/>
    <property type="match status" value="1"/>
</dbReference>
<name>K6Y570_9ALTE</name>
<dbReference type="EMBL" id="BAEQ01000016">
    <property type="protein sequence ID" value="GAC27934.1"/>
    <property type="molecule type" value="Genomic_DNA"/>
</dbReference>
<dbReference type="InterPro" id="IPR036866">
    <property type="entry name" value="RibonucZ/Hydroxyglut_hydro"/>
</dbReference>
<organism evidence="2 3">
    <name type="scientific">Brumicola pallidula DSM 14239 = ACAM 615</name>
    <dbReference type="NCBI Taxonomy" id="1121922"/>
    <lineage>
        <taxon>Bacteria</taxon>
        <taxon>Pseudomonadati</taxon>
        <taxon>Pseudomonadota</taxon>
        <taxon>Gammaproteobacteria</taxon>
        <taxon>Alteromonadales</taxon>
        <taxon>Alteromonadaceae</taxon>
        <taxon>Brumicola</taxon>
    </lineage>
</organism>
<dbReference type="OrthoDB" id="9803916at2"/>
<dbReference type="PANTHER" id="PTHR42663:SF4">
    <property type="entry name" value="SLL1036 PROTEIN"/>
    <property type="match status" value="1"/>
</dbReference>
<keyword evidence="3" id="KW-1185">Reference proteome</keyword>
<evidence type="ECO:0000313" key="2">
    <source>
        <dbReference type="EMBL" id="GAC27934.1"/>
    </source>
</evidence>
<dbReference type="AlphaFoldDB" id="K6Y570"/>
<protein>
    <submittedName>
        <fullName evidence="2">Metal-dependent hydrolase</fullName>
    </submittedName>
</protein>